<comment type="caution">
    <text evidence="1">The sequence shown here is derived from an EMBL/GenBank/DDBJ whole genome shotgun (WGS) entry which is preliminary data.</text>
</comment>
<dbReference type="EMBL" id="CSBK01003363">
    <property type="protein sequence ID" value="CPA84623.1"/>
    <property type="molecule type" value="Genomic_DNA"/>
</dbReference>
<gene>
    <name evidence="1" type="ORF">ERS007739_04890</name>
</gene>
<proteinExistence type="predicted"/>
<dbReference type="Proteomes" id="UP000039021">
    <property type="component" value="Unassembled WGS sequence"/>
</dbReference>
<evidence type="ECO:0000313" key="2">
    <source>
        <dbReference type="Proteomes" id="UP000039021"/>
    </source>
</evidence>
<reference evidence="2" key="1">
    <citation type="submission" date="2015-03" db="EMBL/GenBank/DDBJ databases">
        <authorList>
            <consortium name="Pathogen Informatics"/>
        </authorList>
    </citation>
    <scope>NUCLEOTIDE SEQUENCE [LARGE SCALE GENOMIC DNA]</scope>
    <source>
        <strain evidence="2">N09902308</strain>
    </source>
</reference>
<dbReference type="AlphaFoldDB" id="A0A916PHG8"/>
<name>A0A916PHG8_MYCTX</name>
<organism evidence="1 2">
    <name type="scientific">Mycobacterium tuberculosis</name>
    <dbReference type="NCBI Taxonomy" id="1773"/>
    <lineage>
        <taxon>Bacteria</taxon>
        <taxon>Bacillati</taxon>
        <taxon>Actinomycetota</taxon>
        <taxon>Actinomycetes</taxon>
        <taxon>Mycobacteriales</taxon>
        <taxon>Mycobacteriaceae</taxon>
        <taxon>Mycobacterium</taxon>
        <taxon>Mycobacterium tuberculosis complex</taxon>
    </lineage>
</organism>
<accession>A0A916PHG8</accession>
<protein>
    <submittedName>
        <fullName evidence="1">Uncharacterized protein</fullName>
    </submittedName>
</protein>
<evidence type="ECO:0000313" key="1">
    <source>
        <dbReference type="EMBL" id="CPA84623.1"/>
    </source>
</evidence>
<sequence length="48" mass="5190">MCTWLIFSTQWYFCSATSSKPPSAARPSKAGFSLARPSLVVSGRMCSS</sequence>